<name>A0A1C2DKA1_9HYPH</name>
<feature type="transmembrane region" description="Helical" evidence="4">
    <location>
        <begin position="336"/>
        <end position="359"/>
    </location>
</feature>
<dbReference type="GO" id="GO:0022857">
    <property type="term" value="F:transmembrane transporter activity"/>
    <property type="evidence" value="ECO:0007669"/>
    <property type="project" value="InterPro"/>
</dbReference>
<feature type="domain" description="Major facilitator superfamily (MFS) profile" evidence="5">
    <location>
        <begin position="176"/>
        <end position="402"/>
    </location>
</feature>
<feature type="transmembrane region" description="Helical" evidence="4">
    <location>
        <begin position="147"/>
        <end position="165"/>
    </location>
</feature>
<dbReference type="EMBL" id="MDEO01000035">
    <property type="protein sequence ID" value="OCX15172.1"/>
    <property type="molecule type" value="Genomic_DNA"/>
</dbReference>
<dbReference type="RefSeq" id="WP_024926686.1">
    <property type="nucleotide sequence ID" value="NZ_MDEO01000035.1"/>
</dbReference>
<feature type="transmembrane region" description="Helical" evidence="4">
    <location>
        <begin position="104"/>
        <end position="126"/>
    </location>
</feature>
<feature type="transmembrane region" description="Helical" evidence="4">
    <location>
        <begin position="302"/>
        <end position="324"/>
    </location>
</feature>
<keyword evidence="7" id="KW-1185">Reference proteome</keyword>
<dbReference type="InterPro" id="IPR036259">
    <property type="entry name" value="MFS_trans_sf"/>
</dbReference>
<organism evidence="6 7">
    <name type="scientific">Mesorhizobium hungaricum</name>
    <dbReference type="NCBI Taxonomy" id="1566387"/>
    <lineage>
        <taxon>Bacteria</taxon>
        <taxon>Pseudomonadati</taxon>
        <taxon>Pseudomonadota</taxon>
        <taxon>Alphaproteobacteria</taxon>
        <taxon>Hyphomicrobiales</taxon>
        <taxon>Phyllobacteriaceae</taxon>
        <taxon>Mesorhizobium</taxon>
    </lineage>
</organism>
<dbReference type="STRING" id="1566387.QV13_21025"/>
<sequence length="402" mass="41781">MRNPYSEIFKAPGARAFSAAGFIARVPLSMVTLGIVTMLSETYGEYWLAGAVAATFAFANAVVSPQVSRLVDRHGQRRVLIPATAITVAALATLMLLTHFKAPYWTLFAAAIAAGTMPSIGAMVRARWSNIYGGNPRLHTAFAFESVVDETIFMIGPVLAIGLSVTVFPQAGPLVATLFLAFGTVIFTMQTATEPPIHTREKQRGRSIVRFGFMQILILTLLAMGAIFGTSEVTAVAFAEMQGNKAAASLALSSYAAGSLVAGLAFGALKLKLPLGRQLLIAIVLAALTTLPLLIVGNITALAVVFFVAGVAVSPTIIISMALVEKLAPSSQLTEGMTWAITGINIGMAVGSSASGWTIDAFGAANGFWVSIVAGLLALVVALAGQRILRVPAPSSAVAATA</sequence>
<feature type="transmembrane region" description="Helical" evidence="4">
    <location>
        <begin position="79"/>
        <end position="98"/>
    </location>
</feature>
<keyword evidence="2 4" id="KW-1133">Transmembrane helix</keyword>
<reference evidence="6 7" key="1">
    <citation type="submission" date="2016-08" db="EMBL/GenBank/DDBJ databases">
        <title>Whole genome sequence of Mesorhizobium sp. strain UASWS1009 isolated from industrial sewage.</title>
        <authorList>
            <person name="Crovadore J."/>
            <person name="Calmin G."/>
            <person name="Chablais R."/>
            <person name="Cochard B."/>
            <person name="Lefort F."/>
        </authorList>
    </citation>
    <scope>NUCLEOTIDE SEQUENCE [LARGE SCALE GENOMIC DNA]</scope>
    <source>
        <strain evidence="6 7">UASWS1009</strain>
    </source>
</reference>
<dbReference type="Proteomes" id="UP000094412">
    <property type="component" value="Unassembled WGS sequence"/>
</dbReference>
<protein>
    <submittedName>
        <fullName evidence="6">MFS transporter</fullName>
    </submittedName>
</protein>
<evidence type="ECO:0000256" key="3">
    <source>
        <dbReference type="ARBA" id="ARBA00023136"/>
    </source>
</evidence>
<dbReference type="InterPro" id="IPR020846">
    <property type="entry name" value="MFS_dom"/>
</dbReference>
<evidence type="ECO:0000256" key="2">
    <source>
        <dbReference type="ARBA" id="ARBA00022989"/>
    </source>
</evidence>
<gene>
    <name evidence="6" type="ORF">QV13_21025</name>
</gene>
<dbReference type="Pfam" id="PF07690">
    <property type="entry name" value="MFS_1"/>
    <property type="match status" value="1"/>
</dbReference>
<evidence type="ECO:0000256" key="4">
    <source>
        <dbReference type="SAM" id="Phobius"/>
    </source>
</evidence>
<feature type="transmembrane region" description="Helical" evidence="4">
    <location>
        <begin position="46"/>
        <end position="67"/>
    </location>
</feature>
<accession>A0A1C2DKA1</accession>
<dbReference type="PROSITE" id="PS50850">
    <property type="entry name" value="MFS"/>
    <property type="match status" value="1"/>
</dbReference>
<keyword evidence="3 4" id="KW-0472">Membrane</keyword>
<keyword evidence="1 4" id="KW-0812">Transmembrane</keyword>
<comment type="caution">
    <text evidence="6">The sequence shown here is derived from an EMBL/GenBank/DDBJ whole genome shotgun (WGS) entry which is preliminary data.</text>
</comment>
<feature type="transmembrane region" description="Helical" evidence="4">
    <location>
        <begin position="20"/>
        <end position="40"/>
    </location>
</feature>
<feature type="transmembrane region" description="Helical" evidence="4">
    <location>
        <begin position="248"/>
        <end position="267"/>
    </location>
</feature>
<dbReference type="SUPFAM" id="SSF103473">
    <property type="entry name" value="MFS general substrate transporter"/>
    <property type="match status" value="1"/>
</dbReference>
<dbReference type="Gene3D" id="1.20.1250.20">
    <property type="entry name" value="MFS general substrate transporter like domains"/>
    <property type="match status" value="1"/>
</dbReference>
<evidence type="ECO:0000313" key="7">
    <source>
        <dbReference type="Proteomes" id="UP000094412"/>
    </source>
</evidence>
<feature type="transmembrane region" description="Helical" evidence="4">
    <location>
        <begin position="208"/>
        <end position="228"/>
    </location>
</feature>
<dbReference type="OrthoDB" id="9180256at2"/>
<proteinExistence type="predicted"/>
<evidence type="ECO:0000313" key="6">
    <source>
        <dbReference type="EMBL" id="OCX15172.1"/>
    </source>
</evidence>
<evidence type="ECO:0000256" key="1">
    <source>
        <dbReference type="ARBA" id="ARBA00022692"/>
    </source>
</evidence>
<dbReference type="PANTHER" id="PTHR23542">
    <property type="match status" value="1"/>
</dbReference>
<feature type="transmembrane region" description="Helical" evidence="4">
    <location>
        <begin position="279"/>
        <end position="296"/>
    </location>
</feature>
<evidence type="ECO:0000259" key="5">
    <source>
        <dbReference type="PROSITE" id="PS50850"/>
    </source>
</evidence>
<feature type="transmembrane region" description="Helical" evidence="4">
    <location>
        <begin position="365"/>
        <end position="385"/>
    </location>
</feature>
<dbReference type="InterPro" id="IPR011701">
    <property type="entry name" value="MFS"/>
</dbReference>
<feature type="transmembrane region" description="Helical" evidence="4">
    <location>
        <begin position="171"/>
        <end position="188"/>
    </location>
</feature>
<dbReference type="PANTHER" id="PTHR23542:SF1">
    <property type="entry name" value="MAJOR FACILITATOR SUPERFAMILY (MFS) PROFILE DOMAIN-CONTAINING PROTEIN"/>
    <property type="match status" value="1"/>
</dbReference>
<dbReference type="AlphaFoldDB" id="A0A1C2DKA1"/>